<organism evidence="2">
    <name type="scientific">Zooxanthella nutricula</name>
    <dbReference type="NCBI Taxonomy" id="1333877"/>
    <lineage>
        <taxon>Eukaryota</taxon>
        <taxon>Sar</taxon>
        <taxon>Alveolata</taxon>
        <taxon>Dinophyceae</taxon>
        <taxon>Peridiniales</taxon>
        <taxon>Peridiniales incertae sedis</taxon>
        <taxon>Zooxanthella</taxon>
    </lineage>
</organism>
<evidence type="ECO:0000313" key="2">
    <source>
        <dbReference type="EMBL" id="CAD9638371.1"/>
    </source>
</evidence>
<dbReference type="PANTHER" id="PTHR20951">
    <property type="entry name" value="C13ORF1 PROTEIN-RELATED"/>
    <property type="match status" value="1"/>
</dbReference>
<dbReference type="PANTHER" id="PTHR20951:SF2">
    <property type="entry name" value="SPRY DOMAIN-CONTAINING PROTEIN 7"/>
    <property type="match status" value="1"/>
</dbReference>
<feature type="domain" description="SPRY" evidence="1">
    <location>
        <begin position="65"/>
        <end position="205"/>
    </location>
</feature>
<dbReference type="InterPro" id="IPR035766">
    <property type="entry name" value="SPRYD7"/>
</dbReference>
<dbReference type="SUPFAM" id="SSF49899">
    <property type="entry name" value="Concanavalin A-like lectins/glucanases"/>
    <property type="match status" value="1"/>
</dbReference>
<dbReference type="InterPro" id="IPR013320">
    <property type="entry name" value="ConA-like_dom_sf"/>
</dbReference>
<proteinExistence type="predicted"/>
<sequence>MGAILSRCKAWLLGDKTEEDAQGPVIVRIRERGPGIRVFEGLDGDTLSGTGSALAEMEVEQDAAYWEVHILALPAGARCCMGVARQNIPLDAPLVSERAAPPGNSSDMDVFSLEPTAVGAPAEPDGFEQGDGGVEGQLAWALSSTGGALQEGDVVGVAFGQASLPNLRFMRNGEHTGAGTVTRVRGSVHPAFSVSGGASLSVVFDPDGFRHQVPRGFAELRPSTSLLD</sequence>
<evidence type="ECO:0000259" key="1">
    <source>
        <dbReference type="Pfam" id="PF00622"/>
    </source>
</evidence>
<accession>A0A6U6ULS0</accession>
<dbReference type="Pfam" id="PF00622">
    <property type="entry name" value="SPRY"/>
    <property type="match status" value="1"/>
</dbReference>
<gene>
    <name evidence="2" type="ORF">BRAN1462_LOCUS56193</name>
</gene>
<dbReference type="InterPro" id="IPR003877">
    <property type="entry name" value="SPRY_dom"/>
</dbReference>
<protein>
    <recommendedName>
        <fullName evidence="1">SPRY domain-containing protein</fullName>
    </recommendedName>
</protein>
<dbReference type="Gene3D" id="2.60.120.920">
    <property type="match status" value="1"/>
</dbReference>
<name>A0A6U6ULS0_9DINO</name>
<dbReference type="AlphaFoldDB" id="A0A6U6ULS0"/>
<dbReference type="EMBL" id="HBGW01088697">
    <property type="protein sequence ID" value="CAD9638371.1"/>
    <property type="molecule type" value="Transcribed_RNA"/>
</dbReference>
<dbReference type="InterPro" id="IPR043136">
    <property type="entry name" value="B30.2/SPRY_sf"/>
</dbReference>
<reference evidence="2" key="1">
    <citation type="submission" date="2021-01" db="EMBL/GenBank/DDBJ databases">
        <authorList>
            <person name="Corre E."/>
            <person name="Pelletier E."/>
            <person name="Niang G."/>
            <person name="Scheremetjew M."/>
            <person name="Finn R."/>
            <person name="Kale V."/>
            <person name="Holt S."/>
            <person name="Cochrane G."/>
            <person name="Meng A."/>
            <person name="Brown T."/>
            <person name="Cohen L."/>
        </authorList>
    </citation>
    <scope>NUCLEOTIDE SEQUENCE</scope>
    <source>
        <strain evidence="2">RCC3387</strain>
    </source>
</reference>